<protein>
    <submittedName>
        <fullName evidence="2">Glycosyl hydrolase, family 16</fullName>
    </submittedName>
</protein>
<dbReference type="OrthoDB" id="5381604at2"/>
<reference evidence="2 3" key="1">
    <citation type="journal article" date="2013" name="Genome Announc.">
        <title>Draft Genome Sequence of Arcticibacter svalbardensis Strain MN12-7T, a Member of the Family Sphingobacteriaceae Isolated from an Arctic Soil Sample.</title>
        <authorList>
            <person name="Shivaji S."/>
            <person name="Ara S."/>
            <person name="Prasad S."/>
            <person name="Manasa B.P."/>
            <person name="Begum Z."/>
            <person name="Singh A."/>
            <person name="Kumar Pinnaka A."/>
        </authorList>
    </citation>
    <scope>NUCLEOTIDE SEQUENCE [LARGE SCALE GENOMIC DNA]</scope>
    <source>
        <strain evidence="2 3">MN12-7</strain>
    </source>
</reference>
<dbReference type="InterPro" id="IPR035986">
    <property type="entry name" value="PKD_dom_sf"/>
</dbReference>
<sequence length="531" mass="57102">MNATKYIVGLAFLLVTVAGCKKEIYDDTSFLNGIADPVKLSVLFDITQDNTGLVTISPNGEGVASYDVYYGDGGDTYAKVLSGNTAQHKYVEGLYTVKIIGYNITGKSMEITQPLTISFKAPEDLKTTITTTGLSVDINATALYETMFHVYYGDATDQLPEPYDTFLEGTAAMHTYASAGTYTIRVVALSGGAATTTYSETVKVGKQIDLPVSFNDPQYDYTMGDFGGNISSLSADPVNSAKKVMKSVKPNGAEVWAGTTIGTAVGFTTRIPISADASRMTMRVYSPAAGIHVRLKIEDHSDGTKSVETEALTTLANTWETLTFDFKNAAVGTPALNLSTAYDKASVFFDFNTSGDGKIFYWDDVKFVTGTVTAPVLGIPLDFESSILNYSFTNFDGGVATVISNPNPVGINTSSTVAKMVKGAGQVWGGAYISLDHPIDFSTKKFFKLKVFSPRVGAKVLLKVENLSDGTISFDKEVVTTVANAWEELTFDYSTINTANSYQKVVLIFDNGTVGDGSANFTWLFDDLSLN</sequence>
<accession>R9GUP0</accession>
<keyword evidence="3" id="KW-1185">Reference proteome</keyword>
<dbReference type="PROSITE" id="PS51257">
    <property type="entry name" value="PROKAR_LIPOPROTEIN"/>
    <property type="match status" value="1"/>
</dbReference>
<evidence type="ECO:0000313" key="2">
    <source>
        <dbReference type="EMBL" id="EOR95446.1"/>
    </source>
</evidence>
<dbReference type="EMBL" id="AQPN01000050">
    <property type="protein sequence ID" value="EOR95446.1"/>
    <property type="molecule type" value="Genomic_DNA"/>
</dbReference>
<organism evidence="2 3">
    <name type="scientific">Arcticibacter svalbardensis MN12-7</name>
    <dbReference type="NCBI Taxonomy" id="1150600"/>
    <lineage>
        <taxon>Bacteria</taxon>
        <taxon>Pseudomonadati</taxon>
        <taxon>Bacteroidota</taxon>
        <taxon>Sphingobacteriia</taxon>
        <taxon>Sphingobacteriales</taxon>
        <taxon>Sphingobacteriaceae</taxon>
        <taxon>Arcticibacter</taxon>
    </lineage>
</organism>
<dbReference type="AlphaFoldDB" id="R9GUP0"/>
<evidence type="ECO:0000313" key="3">
    <source>
        <dbReference type="Proteomes" id="UP000014174"/>
    </source>
</evidence>
<keyword evidence="2" id="KW-0378">Hydrolase</keyword>
<dbReference type="STRING" id="1150600.ADIARSV_1362"/>
<evidence type="ECO:0000259" key="1">
    <source>
        <dbReference type="PROSITE" id="PS50093"/>
    </source>
</evidence>
<dbReference type="InterPro" id="IPR000601">
    <property type="entry name" value="PKD_dom"/>
</dbReference>
<dbReference type="Gene3D" id="2.60.120.260">
    <property type="entry name" value="Galactose-binding domain-like"/>
    <property type="match status" value="1"/>
</dbReference>
<dbReference type="GO" id="GO:0016787">
    <property type="term" value="F:hydrolase activity"/>
    <property type="evidence" value="ECO:0007669"/>
    <property type="project" value="UniProtKB-KW"/>
</dbReference>
<feature type="domain" description="PKD" evidence="1">
    <location>
        <begin position="152"/>
        <end position="204"/>
    </location>
</feature>
<dbReference type="eggNOG" id="COG3291">
    <property type="taxonomic scope" value="Bacteria"/>
</dbReference>
<gene>
    <name evidence="2" type="ORF">ADIARSV_1362</name>
</gene>
<proteinExistence type="predicted"/>
<dbReference type="SUPFAM" id="SSF49299">
    <property type="entry name" value="PKD domain"/>
    <property type="match status" value="1"/>
</dbReference>
<name>R9GUP0_9SPHI</name>
<dbReference type="PROSITE" id="PS50093">
    <property type="entry name" value="PKD"/>
    <property type="match status" value="1"/>
</dbReference>
<comment type="caution">
    <text evidence="2">The sequence shown here is derived from an EMBL/GenBank/DDBJ whole genome shotgun (WGS) entry which is preliminary data.</text>
</comment>
<dbReference type="Proteomes" id="UP000014174">
    <property type="component" value="Unassembled WGS sequence"/>
</dbReference>
<dbReference type="RefSeq" id="WP_016194603.1">
    <property type="nucleotide sequence ID" value="NZ_AQPN01000050.1"/>
</dbReference>